<keyword evidence="1" id="KW-0472">Membrane</keyword>
<organism evidence="2 3">
    <name type="scientific">Porphyromonas circumdentaria</name>
    <dbReference type="NCBI Taxonomy" id="29524"/>
    <lineage>
        <taxon>Bacteria</taxon>
        <taxon>Pseudomonadati</taxon>
        <taxon>Bacteroidota</taxon>
        <taxon>Bacteroidia</taxon>
        <taxon>Bacteroidales</taxon>
        <taxon>Porphyromonadaceae</taxon>
        <taxon>Porphyromonas</taxon>
    </lineage>
</organism>
<name>A0A1T4LRD8_9PORP</name>
<feature type="transmembrane region" description="Helical" evidence="1">
    <location>
        <begin position="43"/>
        <end position="63"/>
    </location>
</feature>
<keyword evidence="1" id="KW-1133">Transmembrane helix</keyword>
<feature type="transmembrane region" description="Helical" evidence="1">
    <location>
        <begin position="100"/>
        <end position="121"/>
    </location>
</feature>
<dbReference type="AlphaFoldDB" id="A0A1T4LRD8"/>
<accession>A0A1T4LRD8</accession>
<dbReference type="EMBL" id="FUXE01000004">
    <property type="protein sequence ID" value="SJZ57207.1"/>
    <property type="molecule type" value="Genomic_DNA"/>
</dbReference>
<gene>
    <name evidence="2" type="ORF">SAMN02745171_00494</name>
</gene>
<dbReference type="RefSeq" id="WP_078736455.1">
    <property type="nucleotide sequence ID" value="NZ_FUXE01000004.1"/>
</dbReference>
<evidence type="ECO:0000313" key="2">
    <source>
        <dbReference type="EMBL" id="SJZ57207.1"/>
    </source>
</evidence>
<keyword evidence="3" id="KW-1185">Reference proteome</keyword>
<feature type="transmembrane region" description="Helical" evidence="1">
    <location>
        <begin position="12"/>
        <end position="31"/>
    </location>
</feature>
<sequence length="138" mass="15286">MAQAITPVRIHALAWLGTPVGMLPGLMIYIFEYEPFDLNRLTAMGITVGIVLLLCFLAARILYRFSDKKFPPPSVKELLSAVFMTYVPSLLFLLMDWRAYWLGVILLGITVSVSLACNAFYRIGKHEASASCPTNGNA</sequence>
<feature type="transmembrane region" description="Helical" evidence="1">
    <location>
        <begin position="75"/>
        <end position="94"/>
    </location>
</feature>
<dbReference type="Proteomes" id="UP000190121">
    <property type="component" value="Unassembled WGS sequence"/>
</dbReference>
<evidence type="ECO:0000256" key="1">
    <source>
        <dbReference type="SAM" id="Phobius"/>
    </source>
</evidence>
<reference evidence="3" key="1">
    <citation type="submission" date="2017-02" db="EMBL/GenBank/DDBJ databases">
        <authorList>
            <person name="Varghese N."/>
            <person name="Submissions S."/>
        </authorList>
    </citation>
    <scope>NUCLEOTIDE SEQUENCE [LARGE SCALE GENOMIC DNA]</scope>
    <source>
        <strain evidence="3">ATCC 51356</strain>
    </source>
</reference>
<proteinExistence type="predicted"/>
<keyword evidence="1" id="KW-0812">Transmembrane</keyword>
<evidence type="ECO:0000313" key="3">
    <source>
        <dbReference type="Proteomes" id="UP000190121"/>
    </source>
</evidence>
<protein>
    <submittedName>
        <fullName evidence="2">Uncharacterized protein</fullName>
    </submittedName>
</protein>